<keyword evidence="2" id="KW-1185">Reference proteome</keyword>
<dbReference type="InterPro" id="IPR013783">
    <property type="entry name" value="Ig-like_fold"/>
</dbReference>
<dbReference type="Pfam" id="PF05345">
    <property type="entry name" value="He_PIG"/>
    <property type="match status" value="1"/>
</dbReference>
<evidence type="ECO:0000313" key="1">
    <source>
        <dbReference type="EMBL" id="MCH4554210.1"/>
    </source>
</evidence>
<sequence>PQGMLVTSVTGNSVTLSGTPQVAGSFGITVSAQDSSTGSGPFTITGAFMLNVSPQKMTLSPAGSLPAASSVSAYSQKFSASGGTAPYRFTIASGALPADMTLDIATGALTGT</sequence>
<reference evidence="1" key="1">
    <citation type="submission" date="2022-02" db="EMBL/GenBank/DDBJ databases">
        <title>Aestuariibaculum sp., a marine bacterium isolated from sediment in Guangxi.</title>
        <authorList>
            <person name="Ying J."/>
        </authorList>
    </citation>
    <scope>NUCLEOTIDE SEQUENCE</scope>
    <source>
        <strain evidence="1">L182</strain>
    </source>
</reference>
<proteinExistence type="predicted"/>
<accession>A0ABS9RMM9</accession>
<feature type="non-terminal residue" evidence="1">
    <location>
        <position position="1"/>
    </location>
</feature>
<gene>
    <name evidence="1" type="ORF">MKW35_16430</name>
</gene>
<dbReference type="EMBL" id="JAKVQD010000082">
    <property type="protein sequence ID" value="MCH4554210.1"/>
    <property type="molecule type" value="Genomic_DNA"/>
</dbReference>
<comment type="caution">
    <text evidence="1">The sequence shown here is derived from an EMBL/GenBank/DDBJ whole genome shotgun (WGS) entry which is preliminary data.</text>
</comment>
<dbReference type="RefSeq" id="WP_240575607.1">
    <property type="nucleotide sequence ID" value="NZ_JAKVQD010000082.1"/>
</dbReference>
<name>A0ABS9RMM9_9FLAO</name>
<dbReference type="Proteomes" id="UP001156141">
    <property type="component" value="Unassembled WGS sequence"/>
</dbReference>
<evidence type="ECO:0000313" key="2">
    <source>
        <dbReference type="Proteomes" id="UP001156141"/>
    </source>
</evidence>
<dbReference type="Gene3D" id="2.60.40.10">
    <property type="entry name" value="Immunoglobulins"/>
    <property type="match status" value="1"/>
</dbReference>
<feature type="non-terminal residue" evidence="1">
    <location>
        <position position="112"/>
    </location>
</feature>
<organism evidence="1 2">
    <name type="scientific">Aestuariibaculum lutulentum</name>
    <dbReference type="NCBI Taxonomy" id="2920935"/>
    <lineage>
        <taxon>Bacteria</taxon>
        <taxon>Pseudomonadati</taxon>
        <taxon>Bacteroidota</taxon>
        <taxon>Flavobacteriia</taxon>
        <taxon>Flavobacteriales</taxon>
        <taxon>Flavobacteriaceae</taxon>
    </lineage>
</organism>
<protein>
    <submittedName>
        <fullName evidence="1">Ig domain-containing protein</fullName>
    </submittedName>
</protein>